<dbReference type="AlphaFoldDB" id="A0A2W3Z325"/>
<gene>
    <name evidence="1" type="ORF">CI088_11700</name>
</gene>
<evidence type="ECO:0000313" key="1">
    <source>
        <dbReference type="EMBL" id="PZL71740.1"/>
    </source>
</evidence>
<dbReference type="Proteomes" id="UP000249828">
    <property type="component" value="Unassembled WGS sequence"/>
</dbReference>
<keyword evidence="2" id="KW-1185">Reference proteome</keyword>
<keyword evidence="1" id="KW-0238">DNA-binding</keyword>
<evidence type="ECO:0000313" key="2">
    <source>
        <dbReference type="Proteomes" id="UP000249828"/>
    </source>
</evidence>
<dbReference type="GO" id="GO:0003677">
    <property type="term" value="F:DNA binding"/>
    <property type="evidence" value="ECO:0007669"/>
    <property type="project" value="UniProtKB-KW"/>
</dbReference>
<accession>A0A2W3Z325</accession>
<comment type="caution">
    <text evidence="1">The sequence shown here is derived from an EMBL/GenBank/DDBJ whole genome shotgun (WGS) entry which is preliminary data.</text>
</comment>
<dbReference type="InterPro" id="IPR009061">
    <property type="entry name" value="DNA-bd_dom_put_sf"/>
</dbReference>
<sequence>MHFIEEVKIRVILDAEMEKQLKQYIYELTLNSIEQAKRSVSLDKDFLKKGKMAEWLGISFNTLSQWEIRGCPSCIIGGIQLFSKKEVSEWVLSHKN</sequence>
<proteinExistence type="predicted"/>
<dbReference type="SUPFAM" id="SSF46955">
    <property type="entry name" value="Putative DNA-binding domain"/>
    <property type="match status" value="1"/>
</dbReference>
<dbReference type="Gene3D" id="1.10.10.10">
    <property type="entry name" value="Winged helix-like DNA-binding domain superfamily/Winged helix DNA-binding domain"/>
    <property type="match status" value="1"/>
</dbReference>
<dbReference type="EMBL" id="PIEU01000099">
    <property type="protein sequence ID" value="PZL71740.1"/>
    <property type="molecule type" value="Genomic_DNA"/>
</dbReference>
<protein>
    <submittedName>
        <fullName evidence="1">DNA-binding protein</fullName>
    </submittedName>
</protein>
<dbReference type="InterPro" id="IPR036388">
    <property type="entry name" value="WH-like_DNA-bd_sf"/>
</dbReference>
<reference evidence="1 2" key="1">
    <citation type="submission" date="2017-11" db="EMBL/GenBank/DDBJ databases">
        <title>Draft genome sequence of Enterococcus plantarum TRW2 strain isolated from lettuce.</title>
        <authorList>
            <person name="Kim E.B."/>
            <person name="Marco M.L."/>
            <person name="Williams T.R."/>
            <person name="You I.H."/>
        </authorList>
    </citation>
    <scope>NUCLEOTIDE SEQUENCE [LARGE SCALE GENOMIC DNA]</scope>
    <source>
        <strain evidence="1 2">TRW2</strain>
    </source>
</reference>
<organism evidence="1 2">
    <name type="scientific">Enterococcus plantarum</name>
    <dbReference type="NCBI Taxonomy" id="1077675"/>
    <lineage>
        <taxon>Bacteria</taxon>
        <taxon>Bacillati</taxon>
        <taxon>Bacillota</taxon>
        <taxon>Bacilli</taxon>
        <taxon>Lactobacillales</taxon>
        <taxon>Enterococcaceae</taxon>
        <taxon>Enterococcus</taxon>
    </lineage>
</organism>
<name>A0A2W3Z325_9ENTE</name>